<organism evidence="2 3">
    <name type="scientific">Dendrobium catenatum</name>
    <dbReference type="NCBI Taxonomy" id="906689"/>
    <lineage>
        <taxon>Eukaryota</taxon>
        <taxon>Viridiplantae</taxon>
        <taxon>Streptophyta</taxon>
        <taxon>Embryophyta</taxon>
        <taxon>Tracheophyta</taxon>
        <taxon>Spermatophyta</taxon>
        <taxon>Magnoliopsida</taxon>
        <taxon>Liliopsida</taxon>
        <taxon>Asparagales</taxon>
        <taxon>Orchidaceae</taxon>
        <taxon>Epidendroideae</taxon>
        <taxon>Malaxideae</taxon>
        <taxon>Dendrobiinae</taxon>
        <taxon>Dendrobium</taxon>
    </lineage>
</organism>
<dbReference type="AlphaFoldDB" id="A0A2I0WP68"/>
<name>A0A2I0WP68_9ASPA</name>
<reference evidence="2 3" key="2">
    <citation type="journal article" date="2017" name="Nature">
        <title>The Apostasia genome and the evolution of orchids.</title>
        <authorList>
            <person name="Zhang G.Q."/>
            <person name="Liu K.W."/>
            <person name="Li Z."/>
            <person name="Lohaus R."/>
            <person name="Hsiao Y.Y."/>
            <person name="Niu S.C."/>
            <person name="Wang J.Y."/>
            <person name="Lin Y.C."/>
            <person name="Xu Q."/>
            <person name="Chen L.J."/>
            <person name="Yoshida K."/>
            <person name="Fujiwara S."/>
            <person name="Wang Z.W."/>
            <person name="Zhang Y.Q."/>
            <person name="Mitsuda N."/>
            <person name="Wang M."/>
            <person name="Liu G.H."/>
            <person name="Pecoraro L."/>
            <person name="Huang H.X."/>
            <person name="Xiao X.J."/>
            <person name="Lin M."/>
            <person name="Wu X.Y."/>
            <person name="Wu W.L."/>
            <person name="Chen Y.Y."/>
            <person name="Chang S.B."/>
            <person name="Sakamoto S."/>
            <person name="Ohme-Takagi M."/>
            <person name="Yagi M."/>
            <person name="Zeng S.J."/>
            <person name="Shen C.Y."/>
            <person name="Yeh C.M."/>
            <person name="Luo Y.B."/>
            <person name="Tsai W.C."/>
            <person name="Van de Peer Y."/>
            <person name="Liu Z.J."/>
        </authorList>
    </citation>
    <scope>NUCLEOTIDE SEQUENCE [LARGE SCALE GENOMIC DNA]</scope>
    <source>
        <tissue evidence="2">The whole plant</tissue>
    </source>
</reference>
<accession>A0A2I0WP68</accession>
<keyword evidence="3" id="KW-1185">Reference proteome</keyword>
<dbReference type="CDD" id="cd01650">
    <property type="entry name" value="RT_nLTR_like"/>
    <property type="match status" value="1"/>
</dbReference>
<proteinExistence type="predicted"/>
<dbReference type="SUPFAM" id="SSF56672">
    <property type="entry name" value="DNA/RNA polymerases"/>
    <property type="match status" value="1"/>
</dbReference>
<dbReference type="PANTHER" id="PTHR31635">
    <property type="entry name" value="REVERSE TRANSCRIPTASE DOMAIN-CONTAINING PROTEIN-RELATED"/>
    <property type="match status" value="1"/>
</dbReference>
<dbReference type="Gene3D" id="3.60.10.10">
    <property type="entry name" value="Endonuclease/exonuclease/phosphatase"/>
    <property type="match status" value="1"/>
</dbReference>
<gene>
    <name evidence="2" type="ORF">MA16_Dca020628</name>
</gene>
<dbReference type="Proteomes" id="UP000233837">
    <property type="component" value="Unassembled WGS sequence"/>
</dbReference>
<dbReference type="SUPFAM" id="SSF56219">
    <property type="entry name" value="DNase I-like"/>
    <property type="match status" value="1"/>
</dbReference>
<protein>
    <submittedName>
        <fullName evidence="2">5'-3' exoribonuclease 2</fullName>
    </submittedName>
</protein>
<feature type="domain" description="Reverse transcriptase" evidence="1">
    <location>
        <begin position="294"/>
        <end position="566"/>
    </location>
</feature>
<evidence type="ECO:0000313" key="2">
    <source>
        <dbReference type="EMBL" id="PKU77452.1"/>
    </source>
</evidence>
<evidence type="ECO:0000313" key="3">
    <source>
        <dbReference type="Proteomes" id="UP000233837"/>
    </source>
</evidence>
<dbReference type="Pfam" id="PF00078">
    <property type="entry name" value="RVT_1"/>
    <property type="match status" value="1"/>
</dbReference>
<dbReference type="InterPro" id="IPR000477">
    <property type="entry name" value="RT_dom"/>
</dbReference>
<sequence>MIFSQSLMDLHSVGNKFTWFNQRSENPIHIKLDRVLVNNSWLKEFPDSYYSLQSPSCSDHCPVILHSGISDQVRHSFLFKNYWTNIDGFWHLLLRAFSDSVSGNPLSHFSNTLRLLKTCIKRESWSSYNAVNRHMDSLLASQKDVLGYLHADPTNPAFNLILKDINANVADFSAMHASWVIQRAKVKWLKHGEDDLKFLYGKIRSRRRSTNSVVNLLASSSLVPRAELVASIMHHFQCIYNPPQHTYFNIENFSKGSVITDTVAYEICSAVNDYEIKDAVFKVSSSSTPGEIKSFFSKGYMPNGIKHTTLAIIPKHKNAVNISEYRPIALFNVIYKIIAKVIAGRLKPVLPSIIEYNQSGFLQARISMDNILLASDILASASRRGGTNMLCAKLDIRKAFDSVSREFVLARLAQKGFSPLFVNWIKMCIFDVHFSIVLNGDLEGYFTSTAWLRQGCPLSPYLFSIIMDAFSNLLKDRGFIGITADNFHLTHLLYADDVLVFGEASLHNCQNLATILRDFGNSTGLHINFDKSAIMFPKHQSNQHIISQVLSIQNITSKIIYLGIPLAFNRLKVEDFLPFMDCINNKLNDWKANLLSFAGRLQYLKFIIQNTIGYWIHGSILPKTVSKYFKKVSSRFLFLGNLINSRNCIWFLGTPFVALSTRVGWGFTLLMQSNLLIIALLL</sequence>
<dbReference type="EMBL" id="KZ502496">
    <property type="protein sequence ID" value="PKU77452.1"/>
    <property type="molecule type" value="Genomic_DNA"/>
</dbReference>
<dbReference type="PROSITE" id="PS50878">
    <property type="entry name" value="RT_POL"/>
    <property type="match status" value="1"/>
</dbReference>
<dbReference type="PANTHER" id="PTHR31635:SF196">
    <property type="entry name" value="REVERSE TRANSCRIPTASE DOMAIN-CONTAINING PROTEIN-RELATED"/>
    <property type="match status" value="1"/>
</dbReference>
<reference evidence="2 3" key="1">
    <citation type="journal article" date="2016" name="Sci. Rep.">
        <title>The Dendrobium catenatum Lindl. genome sequence provides insights into polysaccharide synthase, floral development and adaptive evolution.</title>
        <authorList>
            <person name="Zhang G.Q."/>
            <person name="Xu Q."/>
            <person name="Bian C."/>
            <person name="Tsai W.C."/>
            <person name="Yeh C.M."/>
            <person name="Liu K.W."/>
            <person name="Yoshida K."/>
            <person name="Zhang L.S."/>
            <person name="Chang S.B."/>
            <person name="Chen F."/>
            <person name="Shi Y."/>
            <person name="Su Y.Y."/>
            <person name="Zhang Y.Q."/>
            <person name="Chen L.J."/>
            <person name="Yin Y."/>
            <person name="Lin M."/>
            <person name="Huang H."/>
            <person name="Deng H."/>
            <person name="Wang Z.W."/>
            <person name="Zhu S.L."/>
            <person name="Zhao X."/>
            <person name="Deng C."/>
            <person name="Niu S.C."/>
            <person name="Huang J."/>
            <person name="Wang M."/>
            <person name="Liu G.H."/>
            <person name="Yang H.J."/>
            <person name="Xiao X.J."/>
            <person name="Hsiao Y.Y."/>
            <person name="Wu W.L."/>
            <person name="Chen Y.Y."/>
            <person name="Mitsuda N."/>
            <person name="Ohme-Takagi M."/>
            <person name="Luo Y.B."/>
            <person name="Van de Peer Y."/>
            <person name="Liu Z.J."/>
        </authorList>
    </citation>
    <scope>NUCLEOTIDE SEQUENCE [LARGE SCALE GENOMIC DNA]</scope>
    <source>
        <tissue evidence="2">The whole plant</tissue>
    </source>
</reference>
<evidence type="ECO:0000259" key="1">
    <source>
        <dbReference type="PROSITE" id="PS50878"/>
    </source>
</evidence>
<dbReference type="InterPro" id="IPR043502">
    <property type="entry name" value="DNA/RNA_pol_sf"/>
</dbReference>
<dbReference type="InterPro" id="IPR036691">
    <property type="entry name" value="Endo/exonu/phosph_ase_sf"/>
</dbReference>